<dbReference type="AlphaFoldDB" id="A0A428P4H4"/>
<evidence type="ECO:0000256" key="1">
    <source>
        <dbReference type="SAM" id="MobiDB-lite"/>
    </source>
</evidence>
<evidence type="ECO:0000313" key="2">
    <source>
        <dbReference type="EMBL" id="RSL47915.1"/>
    </source>
</evidence>
<organism evidence="2 3">
    <name type="scientific">Fusarium duplospermum</name>
    <dbReference type="NCBI Taxonomy" id="1325734"/>
    <lineage>
        <taxon>Eukaryota</taxon>
        <taxon>Fungi</taxon>
        <taxon>Dikarya</taxon>
        <taxon>Ascomycota</taxon>
        <taxon>Pezizomycotina</taxon>
        <taxon>Sordariomycetes</taxon>
        <taxon>Hypocreomycetidae</taxon>
        <taxon>Hypocreales</taxon>
        <taxon>Nectriaceae</taxon>
        <taxon>Fusarium</taxon>
        <taxon>Fusarium solani species complex</taxon>
    </lineage>
</organism>
<keyword evidence="3" id="KW-1185">Reference proteome</keyword>
<name>A0A428P4H4_9HYPO</name>
<feature type="compositionally biased region" description="Basic residues" evidence="1">
    <location>
        <begin position="77"/>
        <end position="95"/>
    </location>
</feature>
<reference evidence="2 3" key="1">
    <citation type="submission" date="2017-06" db="EMBL/GenBank/DDBJ databases">
        <title>Comparative genomic analysis of Ambrosia Fusariam Clade fungi.</title>
        <authorList>
            <person name="Stajich J.E."/>
            <person name="Carrillo J."/>
            <person name="Kijimoto T."/>
            <person name="Eskalen A."/>
            <person name="O'Donnell K."/>
            <person name="Kasson M."/>
        </authorList>
    </citation>
    <scope>NUCLEOTIDE SEQUENCE [LARGE SCALE GENOMIC DNA]</scope>
    <source>
        <strain evidence="2 3">NRRL62584</strain>
    </source>
</reference>
<evidence type="ECO:0000313" key="3">
    <source>
        <dbReference type="Proteomes" id="UP000288168"/>
    </source>
</evidence>
<sequence length="95" mass="10861">MLETPCPLMATGVDGRLVGGHANPDHRVWRTGLALERSWRARRRVCWDWLEERINPKMGAGQKHGMPARKPMDFSRRHVTLRTVGHARRGNRGPS</sequence>
<comment type="caution">
    <text evidence="2">The sequence shown here is derived from an EMBL/GenBank/DDBJ whole genome shotgun (WGS) entry which is preliminary data.</text>
</comment>
<feature type="region of interest" description="Disordered" evidence="1">
    <location>
        <begin position="57"/>
        <end position="95"/>
    </location>
</feature>
<accession>A0A428P4H4</accession>
<protein>
    <submittedName>
        <fullName evidence="2">Uncharacterized protein</fullName>
    </submittedName>
</protein>
<proteinExistence type="predicted"/>
<dbReference type="EMBL" id="NKCI01000207">
    <property type="protein sequence ID" value="RSL47915.1"/>
    <property type="molecule type" value="Genomic_DNA"/>
</dbReference>
<gene>
    <name evidence="2" type="ORF">CEP54_013174</name>
</gene>
<dbReference type="Proteomes" id="UP000288168">
    <property type="component" value="Unassembled WGS sequence"/>
</dbReference>